<evidence type="ECO:0000313" key="1">
    <source>
        <dbReference type="EMBL" id="KAH7965299.1"/>
    </source>
</evidence>
<organism evidence="1 2">
    <name type="scientific">Dermacentor silvarum</name>
    <name type="common">Tick</name>
    <dbReference type="NCBI Taxonomy" id="543639"/>
    <lineage>
        <taxon>Eukaryota</taxon>
        <taxon>Metazoa</taxon>
        <taxon>Ecdysozoa</taxon>
        <taxon>Arthropoda</taxon>
        <taxon>Chelicerata</taxon>
        <taxon>Arachnida</taxon>
        <taxon>Acari</taxon>
        <taxon>Parasitiformes</taxon>
        <taxon>Ixodida</taxon>
        <taxon>Ixodoidea</taxon>
        <taxon>Ixodidae</taxon>
        <taxon>Rhipicephalinae</taxon>
        <taxon>Dermacentor</taxon>
    </lineage>
</organism>
<dbReference type="EMBL" id="CM023471">
    <property type="protein sequence ID" value="KAH7965299.1"/>
    <property type="molecule type" value="Genomic_DNA"/>
</dbReference>
<protein>
    <submittedName>
        <fullName evidence="1">Uncharacterized protein</fullName>
    </submittedName>
</protein>
<sequence>MDAAIKRCCLLTLPPETIMNIFRYLNPDDLLAVERASPELARLARNTYVLHNVSFLPHYSSSFFREYIDKPRAALISQLDVSGCSSASSKTLEGCIELCVRLTILRCINTRLLPTTLIRLLRTRLRYLKSLEWSLLGDKHVSEDVCRFLQEPAVVDAHNILPDTLCSMYVEEISCGRNTRLLCVMLERGSCLRTLHFHERLLRKLNTTAAHDVLLSYYTGTRGNFRMFTYTNDSALPAREANIGALYNAQHADSKLASLFAVFYACRKVSSSVIVCQKPSLAGNCFILDGVNPVRLSEQFSQISVIVHGDPLATLKSAACQNPYRHVHALVLESRPLSRQVRSRHQRAANAASFLAFLRTFPFLTELNLASFHFESNVDCCSVLADVGLDCLKALALPSCALCWNGRLEHLARARFRLDELDVRAPPRKWLTLCAVCAVKVTCTADILQPLWKLCPLRRLTLCHLSHVNSMVFLKGCVVQELRLQNLGSNAYEGQESRTAVKEVMQEVRSLKLGSTTQTLDLCFLDARPVPAPNLRRLCVMLREMTLSKAKDLLNRLCNNYPTAEYIHVHICRPGGSQAALTISARYSVEVDGDKHGAQHLEPVPSFDDVVLCGCSNLVAVARPRNCGPRRF</sequence>
<dbReference type="Proteomes" id="UP000821865">
    <property type="component" value="Chromosome 2"/>
</dbReference>
<proteinExistence type="predicted"/>
<accession>A0ACB8DB15</accession>
<name>A0ACB8DB15_DERSI</name>
<gene>
    <name evidence="1" type="ORF">HPB49_006009</name>
</gene>
<keyword evidence="2" id="KW-1185">Reference proteome</keyword>
<reference evidence="1" key="1">
    <citation type="submission" date="2020-05" db="EMBL/GenBank/DDBJ databases">
        <title>Large-scale comparative analyses of tick genomes elucidate their genetic diversity and vector capacities.</title>
        <authorList>
            <person name="Jia N."/>
            <person name="Wang J."/>
            <person name="Shi W."/>
            <person name="Du L."/>
            <person name="Sun Y."/>
            <person name="Zhan W."/>
            <person name="Jiang J."/>
            <person name="Wang Q."/>
            <person name="Zhang B."/>
            <person name="Ji P."/>
            <person name="Sakyi L.B."/>
            <person name="Cui X."/>
            <person name="Yuan T."/>
            <person name="Jiang B."/>
            <person name="Yang W."/>
            <person name="Lam T.T.-Y."/>
            <person name="Chang Q."/>
            <person name="Ding S."/>
            <person name="Wang X."/>
            <person name="Zhu J."/>
            <person name="Ruan X."/>
            <person name="Zhao L."/>
            <person name="Wei J."/>
            <person name="Que T."/>
            <person name="Du C."/>
            <person name="Cheng J."/>
            <person name="Dai P."/>
            <person name="Han X."/>
            <person name="Huang E."/>
            <person name="Gao Y."/>
            <person name="Liu J."/>
            <person name="Shao H."/>
            <person name="Ye R."/>
            <person name="Li L."/>
            <person name="Wei W."/>
            <person name="Wang X."/>
            <person name="Wang C."/>
            <person name="Yang T."/>
            <person name="Huo Q."/>
            <person name="Li W."/>
            <person name="Guo W."/>
            <person name="Chen H."/>
            <person name="Zhou L."/>
            <person name="Ni X."/>
            <person name="Tian J."/>
            <person name="Zhou Y."/>
            <person name="Sheng Y."/>
            <person name="Liu T."/>
            <person name="Pan Y."/>
            <person name="Xia L."/>
            <person name="Li J."/>
            <person name="Zhao F."/>
            <person name="Cao W."/>
        </authorList>
    </citation>
    <scope>NUCLEOTIDE SEQUENCE</scope>
    <source>
        <strain evidence="1">Dsil-2018</strain>
    </source>
</reference>
<evidence type="ECO:0000313" key="2">
    <source>
        <dbReference type="Proteomes" id="UP000821865"/>
    </source>
</evidence>
<comment type="caution">
    <text evidence="1">The sequence shown here is derived from an EMBL/GenBank/DDBJ whole genome shotgun (WGS) entry which is preliminary data.</text>
</comment>